<feature type="compositionally biased region" description="Low complexity" evidence="5">
    <location>
        <begin position="223"/>
        <end position="235"/>
    </location>
</feature>
<name>A0ABX0SPX9_9PSEU</name>
<dbReference type="PRINTS" id="PR00455">
    <property type="entry name" value="HTHTETR"/>
</dbReference>
<keyword evidence="2 4" id="KW-0238">DNA-binding</keyword>
<feature type="region of interest" description="Disordered" evidence="5">
    <location>
        <begin position="200"/>
        <end position="235"/>
    </location>
</feature>
<dbReference type="EMBL" id="JAANOU010000001">
    <property type="protein sequence ID" value="NIH79007.1"/>
    <property type="molecule type" value="Genomic_DNA"/>
</dbReference>
<protein>
    <submittedName>
        <fullName evidence="7">AcrR family transcriptional regulator</fullName>
    </submittedName>
</protein>
<keyword evidence="3" id="KW-0804">Transcription</keyword>
<accession>A0ABX0SPX9</accession>
<dbReference type="Pfam" id="PF00440">
    <property type="entry name" value="TetR_N"/>
    <property type="match status" value="1"/>
</dbReference>
<evidence type="ECO:0000256" key="4">
    <source>
        <dbReference type="PROSITE-ProRule" id="PRU00335"/>
    </source>
</evidence>
<dbReference type="InterPro" id="IPR009057">
    <property type="entry name" value="Homeodomain-like_sf"/>
</dbReference>
<dbReference type="Proteomes" id="UP000754495">
    <property type="component" value="Unassembled WGS sequence"/>
</dbReference>
<dbReference type="Gene3D" id="1.10.357.10">
    <property type="entry name" value="Tetracycline Repressor, domain 2"/>
    <property type="match status" value="1"/>
</dbReference>
<dbReference type="RefSeq" id="WP_167111949.1">
    <property type="nucleotide sequence ID" value="NZ_JAANOU010000001.1"/>
</dbReference>
<keyword evidence="8" id="KW-1185">Reference proteome</keyword>
<sequence>MARLTRAESQAHTRRRLLDTATGLFLRDGYSSTSLERVAEEAGFSKGAVYSNFRNKDELCLEVLAGIRAEKTASADVAVARADTLEDLLTAFATWAAGTGGDQQWIRLEAEYLLNCRHDPELLECLGKRNTEITDQVTALLEANARRLGVQLPMSAREAAHALFGITLGLGLLRSLDPDIGVEPITSVIRLLAREQVDVTVPEARTASRSPEVQPARGPAEPPAAEAEPAAGNAS</sequence>
<organism evidence="7 8">
    <name type="scientific">Amycolatopsis viridis</name>
    <dbReference type="NCBI Taxonomy" id="185678"/>
    <lineage>
        <taxon>Bacteria</taxon>
        <taxon>Bacillati</taxon>
        <taxon>Actinomycetota</taxon>
        <taxon>Actinomycetes</taxon>
        <taxon>Pseudonocardiales</taxon>
        <taxon>Pseudonocardiaceae</taxon>
        <taxon>Amycolatopsis</taxon>
    </lineage>
</organism>
<dbReference type="InterPro" id="IPR050109">
    <property type="entry name" value="HTH-type_TetR-like_transc_reg"/>
</dbReference>
<dbReference type="PROSITE" id="PS50977">
    <property type="entry name" value="HTH_TETR_2"/>
    <property type="match status" value="1"/>
</dbReference>
<evidence type="ECO:0000259" key="6">
    <source>
        <dbReference type="PROSITE" id="PS50977"/>
    </source>
</evidence>
<evidence type="ECO:0000256" key="2">
    <source>
        <dbReference type="ARBA" id="ARBA00023125"/>
    </source>
</evidence>
<evidence type="ECO:0000313" key="8">
    <source>
        <dbReference type="Proteomes" id="UP000754495"/>
    </source>
</evidence>
<proteinExistence type="predicted"/>
<dbReference type="PANTHER" id="PTHR30055">
    <property type="entry name" value="HTH-TYPE TRANSCRIPTIONAL REGULATOR RUTR"/>
    <property type="match status" value="1"/>
</dbReference>
<evidence type="ECO:0000313" key="7">
    <source>
        <dbReference type="EMBL" id="NIH79007.1"/>
    </source>
</evidence>
<dbReference type="SUPFAM" id="SSF48498">
    <property type="entry name" value="Tetracyclin repressor-like, C-terminal domain"/>
    <property type="match status" value="1"/>
</dbReference>
<evidence type="ECO:0000256" key="1">
    <source>
        <dbReference type="ARBA" id="ARBA00023015"/>
    </source>
</evidence>
<reference evidence="7 8" key="1">
    <citation type="submission" date="2020-03" db="EMBL/GenBank/DDBJ databases">
        <title>Sequencing the genomes of 1000 actinobacteria strains.</title>
        <authorList>
            <person name="Klenk H.-P."/>
        </authorList>
    </citation>
    <scope>NUCLEOTIDE SEQUENCE [LARGE SCALE GENOMIC DNA]</scope>
    <source>
        <strain evidence="7 8">DSM 45668</strain>
    </source>
</reference>
<comment type="caution">
    <text evidence="7">The sequence shown here is derived from an EMBL/GenBank/DDBJ whole genome shotgun (WGS) entry which is preliminary data.</text>
</comment>
<dbReference type="PANTHER" id="PTHR30055:SF234">
    <property type="entry name" value="HTH-TYPE TRANSCRIPTIONAL REGULATOR BETI"/>
    <property type="match status" value="1"/>
</dbReference>
<feature type="DNA-binding region" description="H-T-H motif" evidence="4">
    <location>
        <begin position="34"/>
        <end position="53"/>
    </location>
</feature>
<feature type="domain" description="HTH tetR-type" evidence="6">
    <location>
        <begin position="11"/>
        <end position="71"/>
    </location>
</feature>
<dbReference type="InterPro" id="IPR036271">
    <property type="entry name" value="Tet_transcr_reg_TetR-rel_C_sf"/>
</dbReference>
<keyword evidence="1" id="KW-0805">Transcription regulation</keyword>
<dbReference type="InterPro" id="IPR001647">
    <property type="entry name" value="HTH_TetR"/>
</dbReference>
<evidence type="ECO:0000256" key="3">
    <source>
        <dbReference type="ARBA" id="ARBA00023163"/>
    </source>
</evidence>
<evidence type="ECO:0000256" key="5">
    <source>
        <dbReference type="SAM" id="MobiDB-lite"/>
    </source>
</evidence>
<gene>
    <name evidence="7" type="ORF">FHX46_001537</name>
</gene>
<dbReference type="SUPFAM" id="SSF46689">
    <property type="entry name" value="Homeodomain-like"/>
    <property type="match status" value="1"/>
</dbReference>